<reference evidence="2" key="1">
    <citation type="journal article" date="2020" name="G3 (Bethesda)">
        <title>High-Quality Assemblies for Three Invasive Social Wasps from the &lt;i&gt;Vespula&lt;/i&gt; Genus.</title>
        <authorList>
            <person name="Harrop T.W.R."/>
            <person name="Guhlin J."/>
            <person name="McLaughlin G.M."/>
            <person name="Permina E."/>
            <person name="Stockwell P."/>
            <person name="Gilligan J."/>
            <person name="Le Lec M.F."/>
            <person name="Gruber M.A.M."/>
            <person name="Quinn O."/>
            <person name="Lovegrove M."/>
            <person name="Duncan E.J."/>
            <person name="Remnant E.J."/>
            <person name="Van Eeckhoven J."/>
            <person name="Graham B."/>
            <person name="Knapp R.A."/>
            <person name="Langford K.W."/>
            <person name="Kronenberg Z."/>
            <person name="Press M.O."/>
            <person name="Eacker S.M."/>
            <person name="Wilson-Rankin E.E."/>
            <person name="Purcell J."/>
            <person name="Lester P.J."/>
            <person name="Dearden P.K."/>
        </authorList>
    </citation>
    <scope>NUCLEOTIDE SEQUENCE</scope>
    <source>
        <strain evidence="2">Marl-1</strain>
    </source>
</reference>
<keyword evidence="3" id="KW-1185">Reference proteome</keyword>
<evidence type="ECO:0000313" key="3">
    <source>
        <dbReference type="Proteomes" id="UP000614350"/>
    </source>
</evidence>
<evidence type="ECO:0000313" key="2">
    <source>
        <dbReference type="EMBL" id="KAF7404852.1"/>
    </source>
</evidence>
<protein>
    <submittedName>
        <fullName evidence="2">Uncharacterized protein</fullName>
    </submittedName>
</protein>
<comment type="caution">
    <text evidence="2">The sequence shown here is derived from an EMBL/GenBank/DDBJ whole genome shotgun (WGS) entry which is preliminary data.</text>
</comment>
<dbReference type="AlphaFoldDB" id="A0A834ND45"/>
<dbReference type="EMBL" id="JACSEA010000003">
    <property type="protein sequence ID" value="KAF7404852.1"/>
    <property type="molecule type" value="Genomic_DNA"/>
</dbReference>
<organism evidence="2 3">
    <name type="scientific">Vespula vulgaris</name>
    <name type="common">Yellow jacket</name>
    <name type="synonym">Wasp</name>
    <dbReference type="NCBI Taxonomy" id="7454"/>
    <lineage>
        <taxon>Eukaryota</taxon>
        <taxon>Metazoa</taxon>
        <taxon>Ecdysozoa</taxon>
        <taxon>Arthropoda</taxon>
        <taxon>Hexapoda</taxon>
        <taxon>Insecta</taxon>
        <taxon>Pterygota</taxon>
        <taxon>Neoptera</taxon>
        <taxon>Endopterygota</taxon>
        <taxon>Hymenoptera</taxon>
        <taxon>Apocrita</taxon>
        <taxon>Aculeata</taxon>
        <taxon>Vespoidea</taxon>
        <taxon>Vespidae</taxon>
        <taxon>Vespinae</taxon>
        <taxon>Vespula</taxon>
    </lineage>
</organism>
<feature type="region of interest" description="Disordered" evidence="1">
    <location>
        <begin position="107"/>
        <end position="138"/>
    </location>
</feature>
<name>A0A834ND45_VESVU</name>
<dbReference type="Proteomes" id="UP000614350">
    <property type="component" value="Unassembled WGS sequence"/>
</dbReference>
<evidence type="ECO:0000256" key="1">
    <source>
        <dbReference type="SAM" id="MobiDB-lite"/>
    </source>
</evidence>
<proteinExistence type="predicted"/>
<gene>
    <name evidence="2" type="ORF">HZH66_003758</name>
</gene>
<accession>A0A834ND45</accession>
<sequence>MASNLASTNPYIRWCDSKGPKAGGNVHRCASTKLQLPVKQRRHLRDWIRADRMPDLVLRLMPDGDPNIFPNPISTLPVYQLFRRSYDFWNISMSTRVKGCSECNVTTKRREKEGQRRKLKIVGTSGGWKQRKEKDKPK</sequence>